<keyword evidence="1" id="KW-0732">Signal</keyword>
<comment type="caution">
    <text evidence="2">The sequence shown here is derived from an EMBL/GenBank/DDBJ whole genome shotgun (WGS) entry which is preliminary data.</text>
</comment>
<dbReference type="EMBL" id="CAJVPV010003036">
    <property type="protein sequence ID" value="CAG8542064.1"/>
    <property type="molecule type" value="Genomic_DNA"/>
</dbReference>
<gene>
    <name evidence="2" type="ORF">AMORRO_LOCUS5175</name>
</gene>
<feature type="chain" id="PRO_5040346968" evidence="1">
    <location>
        <begin position="20"/>
        <end position="197"/>
    </location>
</feature>
<name>A0A9N9ASX9_9GLOM</name>
<evidence type="ECO:0000256" key="1">
    <source>
        <dbReference type="SAM" id="SignalP"/>
    </source>
</evidence>
<sequence length="197" mass="21235">MKFGVILALCMMLATTSLALPYARRATTTLTINPFLFDVAPPTPNDNSAASLKDVCDSLSATLNKTLADCQDKNKGTDACNKPNGTPINEDAVAKHAKQCEAHTFVKGAYSPDIFGNKLLSIDQNGNTFTVGSETFQTLSDAVVGACKEQRQRNLATLDDCTNNPDNADKCKKLDGTQVSREEVNLHNSVCFSFHAK</sequence>
<organism evidence="2 3">
    <name type="scientific">Acaulospora morrowiae</name>
    <dbReference type="NCBI Taxonomy" id="94023"/>
    <lineage>
        <taxon>Eukaryota</taxon>
        <taxon>Fungi</taxon>
        <taxon>Fungi incertae sedis</taxon>
        <taxon>Mucoromycota</taxon>
        <taxon>Glomeromycotina</taxon>
        <taxon>Glomeromycetes</taxon>
        <taxon>Diversisporales</taxon>
        <taxon>Acaulosporaceae</taxon>
        <taxon>Acaulospora</taxon>
    </lineage>
</organism>
<evidence type="ECO:0000313" key="2">
    <source>
        <dbReference type="EMBL" id="CAG8542064.1"/>
    </source>
</evidence>
<reference evidence="2" key="1">
    <citation type="submission" date="2021-06" db="EMBL/GenBank/DDBJ databases">
        <authorList>
            <person name="Kallberg Y."/>
            <person name="Tangrot J."/>
            <person name="Rosling A."/>
        </authorList>
    </citation>
    <scope>NUCLEOTIDE SEQUENCE</scope>
    <source>
        <strain evidence="2">CL551</strain>
    </source>
</reference>
<evidence type="ECO:0000313" key="3">
    <source>
        <dbReference type="Proteomes" id="UP000789342"/>
    </source>
</evidence>
<dbReference type="AlphaFoldDB" id="A0A9N9ASX9"/>
<dbReference type="Proteomes" id="UP000789342">
    <property type="component" value="Unassembled WGS sequence"/>
</dbReference>
<dbReference type="OrthoDB" id="2414709at2759"/>
<proteinExistence type="predicted"/>
<keyword evidence="3" id="KW-1185">Reference proteome</keyword>
<protein>
    <submittedName>
        <fullName evidence="2">5629_t:CDS:1</fullName>
    </submittedName>
</protein>
<accession>A0A9N9ASX9</accession>
<feature type="signal peptide" evidence="1">
    <location>
        <begin position="1"/>
        <end position="19"/>
    </location>
</feature>